<feature type="domain" description="NAD-dependent epimerase/dehydratase" evidence="2">
    <location>
        <begin position="3"/>
        <end position="244"/>
    </location>
</feature>
<reference evidence="3" key="1">
    <citation type="submission" date="2023-07" db="EMBL/GenBank/DDBJ databases">
        <title>Genomic Encyclopedia of Type Strains, Phase IV (KMG-IV): sequencing the most valuable type-strain genomes for metagenomic binning, comparative biology and taxonomic classification.</title>
        <authorList>
            <person name="Goeker M."/>
        </authorList>
    </citation>
    <scope>NUCLEOTIDE SEQUENCE</scope>
    <source>
        <strain evidence="3">DSM 23947</strain>
    </source>
</reference>
<evidence type="ECO:0000256" key="1">
    <source>
        <dbReference type="ARBA" id="ARBA00023027"/>
    </source>
</evidence>
<dbReference type="GO" id="GO:0050378">
    <property type="term" value="F:UDP-glucuronate 4-epimerase activity"/>
    <property type="evidence" value="ECO:0007669"/>
    <property type="project" value="UniProtKB-EC"/>
</dbReference>
<organism evidence="3 4">
    <name type="scientific">Oikeobacillus pervagus</name>
    <dbReference type="NCBI Taxonomy" id="1325931"/>
    <lineage>
        <taxon>Bacteria</taxon>
        <taxon>Bacillati</taxon>
        <taxon>Bacillota</taxon>
        <taxon>Bacilli</taxon>
        <taxon>Bacillales</taxon>
        <taxon>Bacillaceae</taxon>
        <taxon>Oikeobacillus</taxon>
    </lineage>
</organism>
<dbReference type="Gene3D" id="3.40.50.720">
    <property type="entry name" value="NAD(P)-binding Rossmann-like Domain"/>
    <property type="match status" value="1"/>
</dbReference>
<accession>A0AAJ1SZ19</accession>
<evidence type="ECO:0000313" key="4">
    <source>
        <dbReference type="Proteomes" id="UP001237207"/>
    </source>
</evidence>
<dbReference type="Pfam" id="PF01370">
    <property type="entry name" value="Epimerase"/>
    <property type="match status" value="1"/>
</dbReference>
<protein>
    <submittedName>
        <fullName evidence="3">UDP-glucuronate 4-epimerase</fullName>
        <ecNumber evidence="3">5.1.3.6</ecNumber>
    </submittedName>
</protein>
<dbReference type="PANTHER" id="PTHR43574">
    <property type="entry name" value="EPIMERASE-RELATED"/>
    <property type="match status" value="1"/>
</dbReference>
<dbReference type="InterPro" id="IPR001509">
    <property type="entry name" value="Epimerase_deHydtase"/>
</dbReference>
<dbReference type="PRINTS" id="PR01713">
    <property type="entry name" value="NUCEPIMERASE"/>
</dbReference>
<dbReference type="Proteomes" id="UP001237207">
    <property type="component" value="Unassembled WGS sequence"/>
</dbReference>
<gene>
    <name evidence="3" type="ORF">J2S13_001857</name>
</gene>
<dbReference type="EMBL" id="JAUSUC010000020">
    <property type="protein sequence ID" value="MDQ0215440.1"/>
    <property type="molecule type" value="Genomic_DNA"/>
</dbReference>
<dbReference type="SUPFAM" id="SSF51735">
    <property type="entry name" value="NAD(P)-binding Rossmann-fold domains"/>
    <property type="match status" value="1"/>
</dbReference>
<dbReference type="InterPro" id="IPR036291">
    <property type="entry name" value="NAD(P)-bd_dom_sf"/>
</dbReference>
<proteinExistence type="predicted"/>
<keyword evidence="3" id="KW-0413">Isomerase</keyword>
<keyword evidence="1" id="KW-0520">NAD</keyword>
<dbReference type="AlphaFoldDB" id="A0AAJ1SZ19"/>
<evidence type="ECO:0000259" key="2">
    <source>
        <dbReference type="Pfam" id="PF01370"/>
    </source>
</evidence>
<keyword evidence="4" id="KW-1185">Reference proteome</keyword>
<name>A0AAJ1SZ19_9BACI</name>
<evidence type="ECO:0000313" key="3">
    <source>
        <dbReference type="EMBL" id="MDQ0215440.1"/>
    </source>
</evidence>
<dbReference type="RefSeq" id="WP_307257445.1">
    <property type="nucleotide sequence ID" value="NZ_JAUSUC010000020.1"/>
</dbReference>
<dbReference type="Gene3D" id="3.90.25.10">
    <property type="entry name" value="UDP-galactose 4-epimerase, domain 1"/>
    <property type="match status" value="1"/>
</dbReference>
<sequence>MRILITGGAGFIGMNLSRKLIQLGYDVYIVDCLHPYYSNERKKVHLQQIRNFGNVHFYRHDLLDPVGTKKLFLDISPHVVIHLAALPGVSYSLEQPLAYIDYDIKATVNVLEAAGTSEVKKVIFASSSSVYGDQPQIPLKEEMANGRLISPYAAAKWSAESFCHVYASFYSFQLTILRFFTVYGPWGRPDMAIAKFIKQIMKGEPISVYGKGSARDYTYVDDIVEGIILAMNHFASETKIYNIGAGHPISMNSLLDHLTGQFGRFRLENKPTRKGDVHSTWADISKAKSELDFSPKVSFEEGLKRTISWAYEYEKYL</sequence>
<dbReference type="EC" id="5.1.3.6" evidence="3"/>
<comment type="caution">
    <text evidence="3">The sequence shown here is derived from an EMBL/GenBank/DDBJ whole genome shotgun (WGS) entry which is preliminary data.</text>
</comment>